<evidence type="ECO:0000313" key="1">
    <source>
        <dbReference type="EMBL" id="AFK49234.1"/>
    </source>
</evidence>
<reference evidence="1" key="1">
    <citation type="submission" date="2012-05" db="EMBL/GenBank/DDBJ databases">
        <authorList>
            <person name="Krishnakumar V."/>
            <person name="Cheung F."/>
            <person name="Xiao Y."/>
            <person name="Chan A."/>
            <person name="Moskal W.A."/>
            <person name="Town C.D."/>
        </authorList>
    </citation>
    <scope>NUCLEOTIDE SEQUENCE</scope>
</reference>
<sequence length="125" mass="14889">MVDYKSSLPDCHMDTLWVQMESWRLYHSTLPTIPETQNNSIPHRARPMLHTFQQYQQCDLYRVRVMKYHYPTQVHHSQEGVCQGRCVCRRGDRCRNGGGERKLQIGERRRFHPRSLMLSSSIFLP</sequence>
<protein>
    <submittedName>
        <fullName evidence="1">Uncharacterized protein</fullName>
    </submittedName>
</protein>
<proteinExistence type="evidence at transcript level"/>
<name>I3T9P2_LOTJA</name>
<organism evidence="1">
    <name type="scientific">Lotus japonicus</name>
    <name type="common">Lotus corniculatus var. japonicus</name>
    <dbReference type="NCBI Taxonomy" id="34305"/>
    <lineage>
        <taxon>Eukaryota</taxon>
        <taxon>Viridiplantae</taxon>
        <taxon>Streptophyta</taxon>
        <taxon>Embryophyta</taxon>
        <taxon>Tracheophyta</taxon>
        <taxon>Spermatophyta</taxon>
        <taxon>Magnoliopsida</taxon>
        <taxon>eudicotyledons</taxon>
        <taxon>Gunneridae</taxon>
        <taxon>Pentapetalae</taxon>
        <taxon>rosids</taxon>
        <taxon>fabids</taxon>
        <taxon>Fabales</taxon>
        <taxon>Fabaceae</taxon>
        <taxon>Papilionoideae</taxon>
        <taxon>50 kb inversion clade</taxon>
        <taxon>NPAAA clade</taxon>
        <taxon>Hologalegina</taxon>
        <taxon>robinioid clade</taxon>
        <taxon>Loteae</taxon>
        <taxon>Lotus</taxon>
    </lineage>
</organism>
<dbReference type="EMBL" id="BT149440">
    <property type="protein sequence ID" value="AFK49234.1"/>
    <property type="molecule type" value="mRNA"/>
</dbReference>
<dbReference type="AlphaFoldDB" id="I3T9P2"/>
<accession>I3T9P2</accession>